<evidence type="ECO:0000256" key="1">
    <source>
        <dbReference type="SAM" id="MobiDB-lite"/>
    </source>
</evidence>
<evidence type="ECO:0000313" key="3">
    <source>
        <dbReference type="Proteomes" id="UP000831607"/>
    </source>
</evidence>
<accession>A0ABY4AKS2</accession>
<sequence length="144" mass="16249">MRIGSRTLLLVADGQNATFFRNTAKGETISLEPVHTMGLFNEADRDISNDRPGHTQVGMTERRTSYEHRDKHEDNETEFLKGVASMSETLMPHYDELILAAEPQALGVLRQVLPDSLMAKVSTQIDKDYTKTAMPELEALFRQL</sequence>
<dbReference type="Pfam" id="PF18856">
    <property type="entry name" value="baeRF_family12"/>
    <property type="match status" value="1"/>
</dbReference>
<dbReference type="InterPro" id="IPR041374">
    <property type="entry name" value="BaeRF_family12"/>
</dbReference>
<feature type="compositionally biased region" description="Basic and acidic residues" evidence="1">
    <location>
        <begin position="60"/>
        <end position="74"/>
    </location>
</feature>
<dbReference type="Proteomes" id="UP000831607">
    <property type="component" value="Chromosome"/>
</dbReference>
<name>A0ABY4AKS2_9BURK</name>
<dbReference type="RefSeq" id="WP_243479293.1">
    <property type="nucleotide sequence ID" value="NZ_CP063982.1"/>
</dbReference>
<gene>
    <name evidence="2" type="ORF">DHf2319_02865</name>
</gene>
<feature type="compositionally biased region" description="Basic and acidic residues" evidence="1">
    <location>
        <begin position="44"/>
        <end position="53"/>
    </location>
</feature>
<protein>
    <submittedName>
        <fullName evidence="2">Host attachment protein</fullName>
    </submittedName>
</protein>
<reference evidence="2 3" key="1">
    <citation type="submission" date="2020-11" db="EMBL/GenBank/DDBJ databases">
        <title>Algicoccus daihaiensis sp.nov., isolated from Daihai Lake in Inner Mongolia.</title>
        <authorList>
            <person name="Kai J."/>
        </authorList>
    </citation>
    <scope>NUCLEOTIDE SEQUENCE [LARGE SCALE GENOMIC DNA]</scope>
    <source>
        <strain evidence="3">f23</strain>
    </source>
</reference>
<evidence type="ECO:0000313" key="2">
    <source>
        <dbReference type="EMBL" id="UOD50881.1"/>
    </source>
</evidence>
<organism evidence="2 3">
    <name type="scientific">Orrella daihaiensis</name>
    <dbReference type="NCBI Taxonomy" id="2782176"/>
    <lineage>
        <taxon>Bacteria</taxon>
        <taxon>Pseudomonadati</taxon>
        <taxon>Pseudomonadota</taxon>
        <taxon>Betaproteobacteria</taxon>
        <taxon>Burkholderiales</taxon>
        <taxon>Alcaligenaceae</taxon>
        <taxon>Orrella</taxon>
    </lineage>
</organism>
<dbReference type="EMBL" id="CP063982">
    <property type="protein sequence ID" value="UOD50881.1"/>
    <property type="molecule type" value="Genomic_DNA"/>
</dbReference>
<feature type="region of interest" description="Disordered" evidence="1">
    <location>
        <begin position="44"/>
        <end position="76"/>
    </location>
</feature>
<proteinExistence type="predicted"/>
<keyword evidence="3" id="KW-1185">Reference proteome</keyword>